<accession>A0ABK9NH20</accession>
<organism evidence="2 3">
    <name type="scientific">Glossina morsitans morsitans</name>
    <name type="common">Savannah tsetse fly</name>
    <dbReference type="NCBI Taxonomy" id="37546"/>
    <lineage>
        <taxon>Eukaryota</taxon>
        <taxon>Metazoa</taxon>
        <taxon>Ecdysozoa</taxon>
        <taxon>Arthropoda</taxon>
        <taxon>Hexapoda</taxon>
        <taxon>Insecta</taxon>
        <taxon>Pterygota</taxon>
        <taxon>Neoptera</taxon>
        <taxon>Endopterygota</taxon>
        <taxon>Diptera</taxon>
        <taxon>Brachycera</taxon>
        <taxon>Muscomorpha</taxon>
        <taxon>Hippoboscoidea</taxon>
        <taxon>Glossinidae</taxon>
        <taxon>Glossina</taxon>
    </lineage>
</organism>
<protein>
    <submittedName>
        <fullName evidence="2">Uncharacterized protein</fullName>
    </submittedName>
</protein>
<keyword evidence="1" id="KW-0812">Transmembrane</keyword>
<evidence type="ECO:0000256" key="1">
    <source>
        <dbReference type="SAM" id="Phobius"/>
    </source>
</evidence>
<sequence>MTIIKFLKQAATTPPGVLGMGIIATLVFAVSYRVLFKPEMSRRRRQEAEAAADYLFQQDLKRSIKSVNEDY</sequence>
<keyword evidence="1" id="KW-1133">Transmembrane helix</keyword>
<dbReference type="EMBL" id="CCAG010001470">
    <property type="status" value="NOT_ANNOTATED_CDS"/>
    <property type="molecule type" value="Genomic_DNA"/>
</dbReference>
<proteinExistence type="predicted"/>
<feature type="transmembrane region" description="Helical" evidence="1">
    <location>
        <begin position="16"/>
        <end position="36"/>
    </location>
</feature>
<evidence type="ECO:0000313" key="3">
    <source>
        <dbReference type="Proteomes" id="UP000092444"/>
    </source>
</evidence>
<reference evidence="2" key="1">
    <citation type="submission" date="2025-05" db="UniProtKB">
        <authorList>
            <consortium name="EnsemblMetazoa"/>
        </authorList>
    </citation>
    <scope>IDENTIFICATION</scope>
    <source>
        <strain evidence="2">Yale</strain>
    </source>
</reference>
<evidence type="ECO:0000313" key="2">
    <source>
        <dbReference type="EnsemblMetazoa" id="GMOY014351.P1516"/>
    </source>
</evidence>
<keyword evidence="1" id="KW-0472">Membrane</keyword>
<name>A0ABK9NH20_GLOMM</name>
<keyword evidence="3" id="KW-1185">Reference proteome</keyword>
<dbReference type="EnsemblMetazoa" id="GMOY014351.R1516">
    <property type="protein sequence ID" value="GMOY014351.P1516"/>
    <property type="gene ID" value="GMOY014351"/>
</dbReference>
<dbReference type="Proteomes" id="UP000092444">
    <property type="component" value="Unassembled WGS sequence"/>
</dbReference>